<evidence type="ECO:0000313" key="2">
    <source>
        <dbReference type="EMBL" id="EQD67571.1"/>
    </source>
</evidence>
<organism evidence="2">
    <name type="scientific">mine drainage metagenome</name>
    <dbReference type="NCBI Taxonomy" id="410659"/>
    <lineage>
        <taxon>unclassified sequences</taxon>
        <taxon>metagenomes</taxon>
        <taxon>ecological metagenomes</taxon>
    </lineage>
</organism>
<dbReference type="Gene3D" id="3.40.980.10">
    <property type="entry name" value="MoaB/Mog-like domain"/>
    <property type="match status" value="1"/>
</dbReference>
<dbReference type="InterPro" id="IPR036425">
    <property type="entry name" value="MoaB/Mog-like_dom_sf"/>
</dbReference>
<dbReference type="SUPFAM" id="SSF63867">
    <property type="entry name" value="MoeA C-terminal domain-like"/>
    <property type="match status" value="1"/>
</dbReference>
<feature type="domain" description="MoeA C-terminal" evidence="1">
    <location>
        <begin position="39"/>
        <end position="102"/>
    </location>
</feature>
<sequence length="119" mass="13015">NPTAGAVGERFFVEASLRRMLGMATEQPWRLPLLDVACKPGGFLYFQKARLVVAGDSVVRVAILHGQESFRIRTLSESTVWAVLPEEEAELPADTRVDVYPLGHVESDLMGDIALCAST</sequence>
<dbReference type="Gene3D" id="2.40.340.10">
    <property type="entry name" value="MoeA, C-terminal, domain IV"/>
    <property type="match status" value="1"/>
</dbReference>
<comment type="caution">
    <text evidence="2">The sequence shown here is derived from an EMBL/GenBank/DDBJ whole genome shotgun (WGS) entry which is preliminary data.</text>
</comment>
<dbReference type="GO" id="GO:0032324">
    <property type="term" value="P:molybdopterin cofactor biosynthetic process"/>
    <property type="evidence" value="ECO:0007669"/>
    <property type="project" value="InterPro"/>
</dbReference>
<reference evidence="2" key="2">
    <citation type="journal article" date="2014" name="ISME J.">
        <title>Microbial stratification in low pH oxic and suboxic macroscopic growths along an acid mine drainage.</title>
        <authorList>
            <person name="Mendez-Garcia C."/>
            <person name="Mesa V."/>
            <person name="Sprenger R.R."/>
            <person name="Richter M."/>
            <person name="Diez M.S."/>
            <person name="Solano J."/>
            <person name="Bargiela R."/>
            <person name="Golyshina O.V."/>
            <person name="Manteca A."/>
            <person name="Ramos J.L."/>
            <person name="Gallego J.R."/>
            <person name="Llorente I."/>
            <person name="Martins Dos Santos V.A."/>
            <person name="Jensen O.N."/>
            <person name="Pelaez A.I."/>
            <person name="Sanchez J."/>
            <person name="Ferrer M."/>
        </authorList>
    </citation>
    <scope>NUCLEOTIDE SEQUENCE</scope>
</reference>
<accession>T1B3W9</accession>
<name>T1B3W9_9ZZZZ</name>
<dbReference type="Pfam" id="PF03454">
    <property type="entry name" value="MoeA_C"/>
    <property type="match status" value="1"/>
</dbReference>
<dbReference type="AlphaFoldDB" id="T1B3W9"/>
<protein>
    <submittedName>
        <fullName evidence="2">Molybdopterin biosynthesis protein MoeA</fullName>
    </submittedName>
</protein>
<dbReference type="EMBL" id="AUZY01003737">
    <property type="protein sequence ID" value="EQD67571.1"/>
    <property type="molecule type" value="Genomic_DNA"/>
</dbReference>
<dbReference type="InterPro" id="IPR036688">
    <property type="entry name" value="MoeA_C_domain_IV_sf"/>
</dbReference>
<feature type="non-terminal residue" evidence="2">
    <location>
        <position position="1"/>
    </location>
</feature>
<gene>
    <name evidence="2" type="ORF">B1B_05889</name>
</gene>
<proteinExistence type="predicted"/>
<evidence type="ECO:0000259" key="1">
    <source>
        <dbReference type="Pfam" id="PF03454"/>
    </source>
</evidence>
<dbReference type="InterPro" id="IPR005111">
    <property type="entry name" value="MoeA_C_domain_IV"/>
</dbReference>
<reference evidence="2" key="1">
    <citation type="submission" date="2013-08" db="EMBL/GenBank/DDBJ databases">
        <authorList>
            <person name="Mendez C."/>
            <person name="Richter M."/>
            <person name="Ferrer M."/>
            <person name="Sanchez J."/>
        </authorList>
    </citation>
    <scope>NUCLEOTIDE SEQUENCE</scope>
</reference>